<dbReference type="RefSeq" id="WP_012159150.1">
    <property type="nucleotide sequence ID" value="NC_009922.1"/>
</dbReference>
<evidence type="ECO:0000313" key="1">
    <source>
        <dbReference type="EMBL" id="ABW18838.1"/>
    </source>
</evidence>
<sequence>MAKKAAVKNIKPIFEAPMLNPEIKKAMAEEMEGLEVAFDRAKILAGGGLLFEIPSENLDELQTVKEIEGVILDHHHVNGYWKEKYTGGSIPPDCGSIDGKFGEGSPGGDCKICPLNQFGSHEDGKSKACKNMHRIYLLRSGEVLPILITLPPTSIKNFSSYIAKKIITKGLRSFGVITRITLKKAQSQGGIAYSQAQFNVVDVLDKETAKNMEELSRSLKATTRKVDTIEDYTIEEDNKNPALT</sequence>
<gene>
    <name evidence="1" type="ordered locus">Clos_1293</name>
</gene>
<dbReference type="Proteomes" id="UP000000269">
    <property type="component" value="Chromosome"/>
</dbReference>
<dbReference type="OrthoDB" id="2372172at2"/>
<dbReference type="AlphaFoldDB" id="A8MGB0"/>
<dbReference type="EMBL" id="CP000853">
    <property type="protein sequence ID" value="ABW18838.1"/>
    <property type="molecule type" value="Genomic_DNA"/>
</dbReference>
<dbReference type="KEGG" id="aoe:Clos_1293"/>
<dbReference type="STRING" id="350688.Clos_1293"/>
<organism evidence="1 2">
    <name type="scientific">Alkaliphilus oremlandii (strain OhILAs)</name>
    <name type="common">Clostridium oremlandii (strain OhILAs)</name>
    <dbReference type="NCBI Taxonomy" id="350688"/>
    <lineage>
        <taxon>Bacteria</taxon>
        <taxon>Bacillati</taxon>
        <taxon>Bacillota</taxon>
        <taxon>Clostridia</taxon>
        <taxon>Peptostreptococcales</taxon>
        <taxon>Natronincolaceae</taxon>
        <taxon>Alkaliphilus</taxon>
    </lineage>
</organism>
<dbReference type="eggNOG" id="ENOG502Z7MH">
    <property type="taxonomic scope" value="Bacteria"/>
</dbReference>
<keyword evidence="2" id="KW-1185">Reference proteome</keyword>
<dbReference type="HOGENOM" id="CLU_084129_0_0_9"/>
<name>A8MGB0_ALKOO</name>
<proteinExistence type="predicted"/>
<accession>A8MGB0</accession>
<reference evidence="2" key="1">
    <citation type="submission" date="2007-10" db="EMBL/GenBank/DDBJ databases">
        <title>Complete genome of Alkaliphilus oremlandii OhILAs.</title>
        <authorList>
            <person name="Copeland A."/>
            <person name="Lucas S."/>
            <person name="Lapidus A."/>
            <person name="Barry K."/>
            <person name="Detter J.C."/>
            <person name="Glavina del Rio T."/>
            <person name="Hammon N."/>
            <person name="Israni S."/>
            <person name="Dalin E."/>
            <person name="Tice H."/>
            <person name="Pitluck S."/>
            <person name="Chain P."/>
            <person name="Malfatti S."/>
            <person name="Shin M."/>
            <person name="Vergez L."/>
            <person name="Schmutz J."/>
            <person name="Larimer F."/>
            <person name="Land M."/>
            <person name="Hauser L."/>
            <person name="Kyrpides N."/>
            <person name="Mikhailova N."/>
            <person name="Stolz J.F."/>
            <person name="Dawson A."/>
            <person name="Fisher E."/>
            <person name="Crable B."/>
            <person name="Perera E."/>
            <person name="Lisak J."/>
            <person name="Ranganathan M."/>
            <person name="Basu P."/>
            <person name="Richardson P."/>
        </authorList>
    </citation>
    <scope>NUCLEOTIDE SEQUENCE [LARGE SCALE GENOMIC DNA]</scope>
    <source>
        <strain evidence="2">OhILAs</strain>
    </source>
</reference>
<protein>
    <submittedName>
        <fullName evidence="1">Uncharacterized protein</fullName>
    </submittedName>
</protein>
<evidence type="ECO:0000313" key="2">
    <source>
        <dbReference type="Proteomes" id="UP000000269"/>
    </source>
</evidence>